<dbReference type="GO" id="GO:0005765">
    <property type="term" value="C:lysosomal membrane"/>
    <property type="evidence" value="ECO:0007669"/>
    <property type="project" value="UniProtKB-SubCell"/>
</dbReference>
<evidence type="ECO:0000256" key="4">
    <source>
        <dbReference type="ARBA" id="ARBA00022729"/>
    </source>
</evidence>
<name>V8NBX1_OPHHA</name>
<evidence type="ECO:0000256" key="3">
    <source>
        <dbReference type="ARBA" id="ARBA00022692"/>
    </source>
</evidence>
<evidence type="ECO:0000313" key="21">
    <source>
        <dbReference type="Proteomes" id="UP000018936"/>
    </source>
</evidence>
<evidence type="ECO:0000256" key="12">
    <source>
        <dbReference type="ARBA" id="ARBA00036178"/>
    </source>
</evidence>
<dbReference type="GO" id="GO:0034486">
    <property type="term" value="P:vacuolar transmembrane transport"/>
    <property type="evidence" value="ECO:0007669"/>
    <property type="project" value="TreeGrafter"/>
</dbReference>
<reference evidence="20 21" key="1">
    <citation type="journal article" date="2013" name="Proc. Natl. Acad. Sci. U.S.A.">
        <title>The king cobra genome reveals dynamic gene evolution and adaptation in the snake venom system.</title>
        <authorList>
            <person name="Vonk F.J."/>
            <person name="Casewell N.R."/>
            <person name="Henkel C.V."/>
            <person name="Heimberg A.M."/>
            <person name="Jansen H.J."/>
            <person name="McCleary R.J."/>
            <person name="Kerkkamp H.M."/>
            <person name="Vos R.A."/>
            <person name="Guerreiro I."/>
            <person name="Calvete J.J."/>
            <person name="Wuster W."/>
            <person name="Woods A.E."/>
            <person name="Logan J.M."/>
            <person name="Harrison R.A."/>
            <person name="Castoe T.A."/>
            <person name="de Koning A.P."/>
            <person name="Pollock D.D."/>
            <person name="Yandell M."/>
            <person name="Calderon D."/>
            <person name="Renjifo C."/>
            <person name="Currier R.B."/>
            <person name="Salgado D."/>
            <person name="Pla D."/>
            <person name="Sanz L."/>
            <person name="Hyder A.S."/>
            <person name="Ribeiro J.M."/>
            <person name="Arntzen J.W."/>
            <person name="van den Thillart G.E."/>
            <person name="Boetzer M."/>
            <person name="Pirovano W."/>
            <person name="Dirks R.P."/>
            <person name="Spaink H.P."/>
            <person name="Duboule D."/>
            <person name="McGlinn E."/>
            <person name="Kini R.M."/>
            <person name="Richardson M.K."/>
        </authorList>
    </citation>
    <scope>NUCLEOTIDE SEQUENCE</scope>
    <source>
        <tissue evidence="20">Blood</tissue>
    </source>
</reference>
<dbReference type="GO" id="GO:0015293">
    <property type="term" value="F:symporter activity"/>
    <property type="evidence" value="ECO:0007669"/>
    <property type="project" value="UniProtKB-KW"/>
</dbReference>
<comment type="caution">
    <text evidence="20">The sequence shown here is derived from an EMBL/GenBank/DDBJ whole genome shotgun (WGS) entry which is preliminary data.</text>
</comment>
<keyword evidence="8" id="KW-0325">Glycoprotein</keyword>
<evidence type="ECO:0000313" key="20">
    <source>
        <dbReference type="EMBL" id="ETE59774.1"/>
    </source>
</evidence>
<dbReference type="PANTHER" id="PTHR23507">
    <property type="entry name" value="ZGC:174356"/>
    <property type="match status" value="1"/>
</dbReference>
<dbReference type="SUPFAM" id="SSF103473">
    <property type="entry name" value="MFS general substrate transporter"/>
    <property type="match status" value="1"/>
</dbReference>
<comment type="catalytic activity">
    <reaction evidence="10">
        <text>dehydroepiandrosterone 3-sulfate(out) + n H(+)(out) = dehydroepiandrosterone 3-sulfate(in) + n H(+)(in)</text>
        <dbReference type="Rhea" id="RHEA:75487"/>
        <dbReference type="ChEBI" id="CHEBI:15378"/>
        <dbReference type="ChEBI" id="CHEBI:57905"/>
    </reaction>
</comment>
<comment type="catalytic activity">
    <reaction evidence="12">
        <text>estrone 3-sulfate(out) + n H(+)(out) = estrone 3-sulfate(in) + n H(+)(in)</text>
        <dbReference type="Rhea" id="RHEA:75483"/>
        <dbReference type="ChEBI" id="CHEBI:15378"/>
        <dbReference type="ChEBI" id="CHEBI:60050"/>
    </reaction>
</comment>
<comment type="similarity">
    <text evidence="15">Belongs to the major facilitator superfamily. SLC46A family.</text>
</comment>
<feature type="transmembrane region" description="Helical" evidence="19">
    <location>
        <begin position="146"/>
        <end position="166"/>
    </location>
</feature>
<proteinExistence type="inferred from homology"/>
<evidence type="ECO:0000256" key="5">
    <source>
        <dbReference type="ARBA" id="ARBA00022847"/>
    </source>
</evidence>
<keyword evidence="3 19" id="KW-0812">Transmembrane</keyword>
<keyword evidence="6 19" id="KW-1133">Transmembrane helix</keyword>
<evidence type="ECO:0000256" key="8">
    <source>
        <dbReference type="ARBA" id="ARBA00023180"/>
    </source>
</evidence>
<feature type="transmembrane region" description="Helical" evidence="19">
    <location>
        <begin position="368"/>
        <end position="391"/>
    </location>
</feature>
<evidence type="ECO:0000256" key="11">
    <source>
        <dbReference type="ARBA" id="ARBA00035844"/>
    </source>
</evidence>
<dbReference type="InterPro" id="IPR036259">
    <property type="entry name" value="MFS_trans_sf"/>
</dbReference>
<dbReference type="EMBL" id="AZIM01005242">
    <property type="protein sequence ID" value="ETE59774.1"/>
    <property type="molecule type" value="Genomic_DNA"/>
</dbReference>
<dbReference type="Proteomes" id="UP000018936">
    <property type="component" value="Unassembled WGS sequence"/>
</dbReference>
<keyword evidence="9" id="KW-0458">Lysosome</keyword>
<dbReference type="OrthoDB" id="3026777at2759"/>
<evidence type="ECO:0000256" key="14">
    <source>
        <dbReference type="ARBA" id="ARBA00036597"/>
    </source>
</evidence>
<evidence type="ECO:0000256" key="10">
    <source>
        <dbReference type="ARBA" id="ARBA00035788"/>
    </source>
</evidence>
<feature type="transmembrane region" description="Helical" evidence="19">
    <location>
        <begin position="78"/>
        <end position="97"/>
    </location>
</feature>
<evidence type="ECO:0000256" key="9">
    <source>
        <dbReference type="ARBA" id="ARBA00023228"/>
    </source>
</evidence>
<feature type="transmembrane region" description="Helical" evidence="19">
    <location>
        <begin position="476"/>
        <end position="495"/>
    </location>
</feature>
<comment type="catalytic activity">
    <reaction evidence="13">
        <text>25-hydroxyvitamin D3 sulfate(out) + n H(+)(out) = 25-hydroxyvitamin D3 sulfate(in) + n H(+)(in)</text>
        <dbReference type="Rhea" id="RHEA:75491"/>
        <dbReference type="ChEBI" id="CHEBI:15378"/>
        <dbReference type="ChEBI" id="CHEBI:194336"/>
    </reaction>
</comment>
<dbReference type="Pfam" id="PF07690">
    <property type="entry name" value="MFS_1"/>
    <property type="match status" value="1"/>
</dbReference>
<keyword evidence="7 19" id="KW-0472">Membrane</keyword>
<keyword evidence="2" id="KW-0813">Transport</keyword>
<feature type="non-terminal residue" evidence="20">
    <location>
        <position position="1"/>
    </location>
</feature>
<evidence type="ECO:0000256" key="16">
    <source>
        <dbReference type="ARBA" id="ARBA00040938"/>
    </source>
</evidence>
<protein>
    <recommendedName>
        <fullName evidence="16">Lysosomal proton-coupled steroid conjugate and bile acid symporter SLC46A3</fullName>
    </recommendedName>
    <alternativeName>
        <fullName evidence="17">Solute carrier family 46 member 3</fullName>
    </alternativeName>
</protein>
<keyword evidence="5" id="KW-0769">Symport</keyword>
<evidence type="ECO:0000256" key="1">
    <source>
        <dbReference type="ARBA" id="ARBA00004155"/>
    </source>
</evidence>
<evidence type="ECO:0000256" key="6">
    <source>
        <dbReference type="ARBA" id="ARBA00022989"/>
    </source>
</evidence>
<evidence type="ECO:0000256" key="15">
    <source>
        <dbReference type="ARBA" id="ARBA00038227"/>
    </source>
</evidence>
<sequence length="519" mass="58634">MKQRISHISPFIFFSPFKSVRLRLYVDLDFNLTLRKPIRYYNSRHPQPDQLLEGTQIVWELNKLELDNNKTSRMKKTLLVEPAIFLYVFANSLTSPLKQQYVYKRIWEETTNSTFIVQDNISHCELNQSNPTYAKQKEVQEKASLFAMKTELCGAIFSILVAFVLVANGDRYGRKISLVLPLVGSLTGSIFLFVMSDLSLSLYLFFVFSLVAGLFGDLATFLGGAFSFVVDCCETQKNKTIRIAVVDLIFGFTSGLGGLVSGYILKEIDFMWTFAMISLFHMVNICYVIFCLDETVKVSAIQTQSWRESLKDTLSGVYMLFKSSSVKKRILIILLLCIFMTYLFTVFGGLSLYVLYELNAPLCWNAIYIGYGAAMSTSVSVTGFLGIVFLSQYLRDSYLVFIGIFSYMGGMRIPSMLLFIPIPIIRAMLSKTVLPNEQGALFACIACLEVVTGTISTAVFSTIYAMTVAWFPGFSFLLSAGFCILPLSLMSWFMYVTQHEENYVQLINEEDCPGQNNDS</sequence>
<evidence type="ECO:0000256" key="13">
    <source>
        <dbReference type="ARBA" id="ARBA00036498"/>
    </source>
</evidence>
<dbReference type="InterPro" id="IPR011701">
    <property type="entry name" value="MFS"/>
</dbReference>
<keyword evidence="4" id="KW-0732">Signal</keyword>
<evidence type="ECO:0000256" key="18">
    <source>
        <dbReference type="ARBA" id="ARBA00048746"/>
    </source>
</evidence>
<evidence type="ECO:0000256" key="2">
    <source>
        <dbReference type="ARBA" id="ARBA00022448"/>
    </source>
</evidence>
<feature type="transmembrane region" description="Helical" evidence="19">
    <location>
        <begin position="202"/>
        <end position="229"/>
    </location>
</feature>
<feature type="transmembrane region" description="Helical" evidence="19">
    <location>
        <begin position="178"/>
        <end position="196"/>
    </location>
</feature>
<comment type="subcellular location">
    <subcellularLocation>
        <location evidence="1">Lysosome membrane</location>
        <topology evidence="1">Multi-pass membrane protein</topology>
    </subcellularLocation>
</comment>
<dbReference type="AlphaFoldDB" id="V8NBX1"/>
<organism evidence="20 21">
    <name type="scientific">Ophiophagus hannah</name>
    <name type="common">King cobra</name>
    <name type="synonym">Naja hannah</name>
    <dbReference type="NCBI Taxonomy" id="8665"/>
    <lineage>
        <taxon>Eukaryota</taxon>
        <taxon>Metazoa</taxon>
        <taxon>Chordata</taxon>
        <taxon>Craniata</taxon>
        <taxon>Vertebrata</taxon>
        <taxon>Euteleostomi</taxon>
        <taxon>Lepidosauria</taxon>
        <taxon>Squamata</taxon>
        <taxon>Bifurcata</taxon>
        <taxon>Unidentata</taxon>
        <taxon>Episquamata</taxon>
        <taxon>Toxicofera</taxon>
        <taxon>Serpentes</taxon>
        <taxon>Colubroidea</taxon>
        <taxon>Elapidae</taxon>
        <taxon>Elapinae</taxon>
        <taxon>Ophiophagus</taxon>
    </lineage>
</organism>
<feature type="transmembrane region" description="Helical" evidence="19">
    <location>
        <begin position="398"/>
        <end position="420"/>
    </location>
</feature>
<feature type="transmembrane region" description="Helical" evidence="19">
    <location>
        <begin position="330"/>
        <end position="356"/>
    </location>
</feature>
<comment type="catalytic activity">
    <reaction evidence="18">
        <text>taurocholate(out) + n H(+)(out) = taurocholate(in) + n H(+)(in)</text>
        <dbReference type="Rhea" id="RHEA:75507"/>
        <dbReference type="ChEBI" id="CHEBI:15378"/>
        <dbReference type="ChEBI" id="CHEBI:36257"/>
    </reaction>
</comment>
<evidence type="ECO:0000256" key="7">
    <source>
        <dbReference type="ARBA" id="ARBA00023136"/>
    </source>
</evidence>
<feature type="transmembrane region" description="Helical" evidence="19">
    <location>
        <begin position="241"/>
        <end position="264"/>
    </location>
</feature>
<feature type="transmembrane region" description="Helical" evidence="19">
    <location>
        <begin position="270"/>
        <end position="292"/>
    </location>
</feature>
<feature type="transmembrane region" description="Helical" evidence="19">
    <location>
        <begin position="440"/>
        <end position="464"/>
    </location>
</feature>
<comment type="catalytic activity">
    <reaction evidence="14">
        <text>glycocholate(out) + n H(+)(out) = glycocholate(in) + n H(+)(in)</text>
        <dbReference type="Rhea" id="RHEA:75503"/>
        <dbReference type="ChEBI" id="CHEBI:15378"/>
        <dbReference type="ChEBI" id="CHEBI:29746"/>
    </reaction>
</comment>
<comment type="catalytic activity">
    <reaction evidence="11">
        <text>cholate(out) + n H(+)(out) = cholate(in) + n H(+)(in)</text>
        <dbReference type="Rhea" id="RHEA:75499"/>
        <dbReference type="ChEBI" id="CHEBI:15378"/>
        <dbReference type="ChEBI" id="CHEBI:29747"/>
    </reaction>
</comment>
<dbReference type="PANTHER" id="PTHR23507:SF9">
    <property type="entry name" value="LYSOSOMAL PROTON-COUPLED STEROID CONJUGATE AND BILE ACID SYMPORTER SLC46A3"/>
    <property type="match status" value="1"/>
</dbReference>
<evidence type="ECO:0000256" key="19">
    <source>
        <dbReference type="SAM" id="Phobius"/>
    </source>
</evidence>
<dbReference type="Gene3D" id="1.20.1250.20">
    <property type="entry name" value="MFS general substrate transporter like domains"/>
    <property type="match status" value="1"/>
</dbReference>
<evidence type="ECO:0000256" key="17">
    <source>
        <dbReference type="ARBA" id="ARBA00042515"/>
    </source>
</evidence>
<gene>
    <name evidence="20" type="primary">SLC46A3</name>
    <name evidence="20" type="ORF">L345_14493</name>
</gene>
<keyword evidence="21" id="KW-1185">Reference proteome</keyword>
<accession>V8NBX1</accession>